<keyword evidence="4 6" id="KW-1133">Transmembrane helix</keyword>
<evidence type="ECO:0000256" key="6">
    <source>
        <dbReference type="SAM" id="Phobius"/>
    </source>
</evidence>
<keyword evidence="8" id="KW-1185">Reference proteome</keyword>
<keyword evidence="5 6" id="KW-0472">Membrane</keyword>
<evidence type="ECO:0000313" key="7">
    <source>
        <dbReference type="EMBL" id="KIP07236.1"/>
    </source>
</evidence>
<feature type="transmembrane region" description="Helical" evidence="6">
    <location>
        <begin position="173"/>
        <end position="193"/>
    </location>
</feature>
<evidence type="ECO:0000256" key="1">
    <source>
        <dbReference type="ARBA" id="ARBA00004141"/>
    </source>
</evidence>
<feature type="transmembrane region" description="Helical" evidence="6">
    <location>
        <begin position="497"/>
        <end position="516"/>
    </location>
</feature>
<name>A0A0C3RYK2_PHLG1</name>
<evidence type="ECO:0000313" key="8">
    <source>
        <dbReference type="Proteomes" id="UP000053257"/>
    </source>
</evidence>
<keyword evidence="2" id="KW-0813">Transport</keyword>
<feature type="transmembrane region" description="Helical" evidence="6">
    <location>
        <begin position="200"/>
        <end position="219"/>
    </location>
</feature>
<protein>
    <recommendedName>
        <fullName evidence="9">Amino acid permease/ SLC12A domain-containing protein</fullName>
    </recommendedName>
</protein>
<dbReference type="GO" id="GO:0016020">
    <property type="term" value="C:membrane"/>
    <property type="evidence" value="ECO:0007669"/>
    <property type="project" value="UniProtKB-SubCell"/>
</dbReference>
<proteinExistence type="predicted"/>
<dbReference type="InterPro" id="IPR002293">
    <property type="entry name" value="AA/rel_permease1"/>
</dbReference>
<feature type="transmembrane region" description="Helical" evidence="6">
    <location>
        <begin position="408"/>
        <end position="432"/>
    </location>
</feature>
<dbReference type="AlphaFoldDB" id="A0A0C3RYK2"/>
<reference evidence="7 8" key="1">
    <citation type="journal article" date="2014" name="PLoS Genet.">
        <title>Analysis of the Phlebiopsis gigantea genome, transcriptome and secretome provides insight into its pioneer colonization strategies of wood.</title>
        <authorList>
            <person name="Hori C."/>
            <person name="Ishida T."/>
            <person name="Igarashi K."/>
            <person name="Samejima M."/>
            <person name="Suzuki H."/>
            <person name="Master E."/>
            <person name="Ferreira P."/>
            <person name="Ruiz-Duenas F.J."/>
            <person name="Held B."/>
            <person name="Canessa P."/>
            <person name="Larrondo L.F."/>
            <person name="Schmoll M."/>
            <person name="Druzhinina I.S."/>
            <person name="Kubicek C.P."/>
            <person name="Gaskell J.A."/>
            <person name="Kersten P."/>
            <person name="St John F."/>
            <person name="Glasner J."/>
            <person name="Sabat G."/>
            <person name="Splinter BonDurant S."/>
            <person name="Syed K."/>
            <person name="Yadav J."/>
            <person name="Mgbeahuruike A.C."/>
            <person name="Kovalchuk A."/>
            <person name="Asiegbu F.O."/>
            <person name="Lackner G."/>
            <person name="Hoffmeister D."/>
            <person name="Rencoret J."/>
            <person name="Gutierrez A."/>
            <person name="Sun H."/>
            <person name="Lindquist E."/>
            <person name="Barry K."/>
            <person name="Riley R."/>
            <person name="Grigoriev I.V."/>
            <person name="Henrissat B."/>
            <person name="Kues U."/>
            <person name="Berka R.M."/>
            <person name="Martinez A.T."/>
            <person name="Covert S.F."/>
            <person name="Blanchette R.A."/>
            <person name="Cullen D."/>
        </authorList>
    </citation>
    <scope>NUCLEOTIDE SEQUENCE [LARGE SCALE GENOMIC DNA]</scope>
    <source>
        <strain evidence="7 8">11061_1 CR5-6</strain>
    </source>
</reference>
<evidence type="ECO:0000256" key="2">
    <source>
        <dbReference type="ARBA" id="ARBA00022448"/>
    </source>
</evidence>
<feature type="transmembrane region" description="Helical" evidence="6">
    <location>
        <begin position="382"/>
        <end position="402"/>
    </location>
</feature>
<feature type="transmembrane region" description="Helical" evidence="6">
    <location>
        <begin position="79"/>
        <end position="98"/>
    </location>
</feature>
<feature type="transmembrane region" description="Helical" evidence="6">
    <location>
        <begin position="285"/>
        <end position="310"/>
    </location>
</feature>
<evidence type="ECO:0000256" key="3">
    <source>
        <dbReference type="ARBA" id="ARBA00022692"/>
    </source>
</evidence>
<accession>A0A0C3RYK2</accession>
<dbReference type="PANTHER" id="PTHR45649:SF4">
    <property type="entry name" value="TRANSPORTER, PUTATIVE (EUROFUNG)-RELATED"/>
    <property type="match status" value="1"/>
</dbReference>
<dbReference type="PIRSF" id="PIRSF006060">
    <property type="entry name" value="AA_transporter"/>
    <property type="match status" value="1"/>
</dbReference>
<feature type="transmembrane region" description="Helical" evidence="6">
    <location>
        <begin position="466"/>
        <end position="485"/>
    </location>
</feature>
<feature type="transmembrane region" description="Helical" evidence="6">
    <location>
        <begin position="330"/>
        <end position="348"/>
    </location>
</feature>
<dbReference type="OrthoDB" id="3900342at2759"/>
<gene>
    <name evidence="7" type="ORF">PHLGIDRAFT_427268</name>
</gene>
<dbReference type="HOGENOM" id="CLU_004495_6_1_1"/>
<dbReference type="Pfam" id="PF13520">
    <property type="entry name" value="AA_permease_2"/>
    <property type="match status" value="1"/>
</dbReference>
<organism evidence="7 8">
    <name type="scientific">Phlebiopsis gigantea (strain 11061_1 CR5-6)</name>
    <name type="common">White-rot fungus</name>
    <name type="synonym">Peniophora gigantea</name>
    <dbReference type="NCBI Taxonomy" id="745531"/>
    <lineage>
        <taxon>Eukaryota</taxon>
        <taxon>Fungi</taxon>
        <taxon>Dikarya</taxon>
        <taxon>Basidiomycota</taxon>
        <taxon>Agaricomycotina</taxon>
        <taxon>Agaricomycetes</taxon>
        <taxon>Polyporales</taxon>
        <taxon>Phanerochaetaceae</taxon>
        <taxon>Phlebiopsis</taxon>
    </lineage>
</organism>
<dbReference type="STRING" id="745531.A0A0C3RYK2"/>
<comment type="subcellular location">
    <subcellularLocation>
        <location evidence="1">Membrane</location>
        <topology evidence="1">Multi-pass membrane protein</topology>
    </subcellularLocation>
</comment>
<dbReference type="PANTHER" id="PTHR45649">
    <property type="entry name" value="AMINO-ACID PERMEASE BAT1"/>
    <property type="match status" value="1"/>
</dbReference>
<dbReference type="Gene3D" id="1.20.1740.10">
    <property type="entry name" value="Amino acid/polyamine transporter I"/>
    <property type="match status" value="1"/>
</dbReference>
<keyword evidence="3 6" id="KW-0812">Transmembrane</keyword>
<evidence type="ECO:0000256" key="5">
    <source>
        <dbReference type="ARBA" id="ARBA00023136"/>
    </source>
</evidence>
<dbReference type="Proteomes" id="UP000053257">
    <property type="component" value="Unassembled WGS sequence"/>
</dbReference>
<feature type="transmembrane region" description="Helical" evidence="6">
    <location>
        <begin position="40"/>
        <end position="59"/>
    </location>
</feature>
<dbReference type="GO" id="GO:0022857">
    <property type="term" value="F:transmembrane transporter activity"/>
    <property type="evidence" value="ECO:0007669"/>
    <property type="project" value="InterPro"/>
</dbReference>
<sequence length="549" mass="59747">MSEKEKDIATVEVQDLSETVAHTSAHDQQDMKRMGKKQQFVRSFHIVTSVAFTSCVMGTWELLLTTSPPALVAGGTAGLFWSCIWGYFGQSFIVLSLAEMASMAPTAGGQYHWVSEFAPRRYQKVLSYTSGWLATLCWLSFTTVSCFVCGEMVQSMIILSNPDYIPERWHQTLLTIAFVICVGLFNIFAAPWLAMLEGIFAFLHFIVFIPLVAAMWALAPVKQSARTALLMFQDNGTGWNNPSIALLIGQVTAMFTLVGSDAAAHMAEEIRDAGVVVPRSMWWSFIANVPPTLAILITYCFCIGDTVAAIDSPTGFPIVDIFSKMTTTSSGAVGLTFVLFLLLVFITASCQASASRQTFAFARDDGLPLARYIGSVHPHYKVPVNAIILSISFTLVLSLINIGSTAAFNAFLSVGVVALMATYSISIFCVLLKRLRGERLGHARWKLLGKNVEDDGGGGGLGKYGVLVNSIALVYSIWSFFWSFWPAAKHAQPGTMNWAVVIFAGVMALALATYLLHAKNVYDGPVARVVILEEEDSSEEKSEGSSVSA</sequence>
<evidence type="ECO:0008006" key="9">
    <source>
        <dbReference type="Google" id="ProtNLM"/>
    </source>
</evidence>
<dbReference type="EMBL" id="KN840501">
    <property type="protein sequence ID" value="KIP07236.1"/>
    <property type="molecule type" value="Genomic_DNA"/>
</dbReference>
<evidence type="ECO:0000256" key="4">
    <source>
        <dbReference type="ARBA" id="ARBA00022989"/>
    </source>
</evidence>